<gene>
    <name evidence="1" type="ORF">H5410_015201</name>
</gene>
<comment type="caution">
    <text evidence="1">The sequence shown here is derived from an EMBL/GenBank/DDBJ whole genome shotgun (WGS) entry which is preliminary data.</text>
</comment>
<evidence type="ECO:0000313" key="1">
    <source>
        <dbReference type="EMBL" id="KAG5615377.1"/>
    </source>
</evidence>
<proteinExistence type="predicted"/>
<dbReference type="EMBL" id="JACXVP010000003">
    <property type="protein sequence ID" value="KAG5615377.1"/>
    <property type="molecule type" value="Genomic_DNA"/>
</dbReference>
<evidence type="ECO:0000313" key="2">
    <source>
        <dbReference type="Proteomes" id="UP000824120"/>
    </source>
</evidence>
<reference evidence="1 2" key="1">
    <citation type="submission" date="2020-09" db="EMBL/GenBank/DDBJ databases">
        <title>De no assembly of potato wild relative species, Solanum commersonii.</title>
        <authorList>
            <person name="Cho K."/>
        </authorList>
    </citation>
    <scope>NUCLEOTIDE SEQUENCE [LARGE SCALE GENOMIC DNA]</scope>
    <source>
        <strain evidence="1">LZ3.2</strain>
        <tissue evidence="1">Leaf</tissue>
    </source>
</reference>
<dbReference type="Proteomes" id="UP000824120">
    <property type="component" value="Chromosome 3"/>
</dbReference>
<dbReference type="PANTHER" id="PTHR33220">
    <property type="entry name" value="BNAA09G04420D PROTEIN"/>
    <property type="match status" value="1"/>
</dbReference>
<name>A0A9J5ZT55_SOLCO</name>
<dbReference type="AlphaFoldDB" id="A0A9J5ZT55"/>
<organism evidence="1 2">
    <name type="scientific">Solanum commersonii</name>
    <name type="common">Commerson's wild potato</name>
    <name type="synonym">Commerson's nightshade</name>
    <dbReference type="NCBI Taxonomy" id="4109"/>
    <lineage>
        <taxon>Eukaryota</taxon>
        <taxon>Viridiplantae</taxon>
        <taxon>Streptophyta</taxon>
        <taxon>Embryophyta</taxon>
        <taxon>Tracheophyta</taxon>
        <taxon>Spermatophyta</taxon>
        <taxon>Magnoliopsida</taxon>
        <taxon>eudicotyledons</taxon>
        <taxon>Gunneridae</taxon>
        <taxon>Pentapetalae</taxon>
        <taxon>asterids</taxon>
        <taxon>lamiids</taxon>
        <taxon>Solanales</taxon>
        <taxon>Solanaceae</taxon>
        <taxon>Solanoideae</taxon>
        <taxon>Solaneae</taxon>
        <taxon>Solanum</taxon>
    </lineage>
</organism>
<protein>
    <submittedName>
        <fullName evidence="1">Uncharacterized protein</fullName>
    </submittedName>
</protein>
<sequence length="131" mass="14473">MGGGAWPFLNPVNHHLLECMLHTKPLGQRHFCLGVKHRVNPHTLQGIACGKSWPPMLLEDADGLNASPRQWTSQQVVVETQLSLFVAASTCTPSSELYSREASSTEDWANVSWKGVPKRVTAPLYLDPAIR</sequence>
<accession>A0A9J5ZT55</accession>
<dbReference type="PANTHER" id="PTHR33220:SF5">
    <property type="entry name" value="RRNA INTRON-ENCODED HOMING ENDONUCLEASE"/>
    <property type="match status" value="1"/>
</dbReference>
<keyword evidence="2" id="KW-1185">Reference proteome</keyword>